<gene>
    <name evidence="5" type="ORF">GN958_ATG07189</name>
    <name evidence="4" type="ORF">GN958_ATG10302</name>
    <name evidence="2" type="ORF">GN958_ATG12442</name>
    <name evidence="3" type="ORF">GN958_ATG12445</name>
</gene>
<dbReference type="AlphaFoldDB" id="A0A8S9UJ16"/>
<dbReference type="EMBL" id="JAACNO010001004">
    <property type="protein sequence ID" value="KAF4143620.1"/>
    <property type="molecule type" value="Genomic_DNA"/>
</dbReference>
<dbReference type="EMBL" id="JAACNO010001681">
    <property type="protein sequence ID" value="KAF4138362.1"/>
    <property type="molecule type" value="Genomic_DNA"/>
</dbReference>
<evidence type="ECO:0000313" key="2">
    <source>
        <dbReference type="EMBL" id="KAF4138362.1"/>
    </source>
</evidence>
<accession>A0A8S9UJ16</accession>
<evidence type="ECO:0000256" key="1">
    <source>
        <dbReference type="SAM" id="MobiDB-lite"/>
    </source>
</evidence>
<dbReference type="EMBL" id="JAACNO010001450">
    <property type="protein sequence ID" value="KAF4140506.1"/>
    <property type="molecule type" value="Genomic_DNA"/>
</dbReference>
<evidence type="ECO:0000313" key="6">
    <source>
        <dbReference type="Proteomes" id="UP000704712"/>
    </source>
</evidence>
<name>A0A8S9UJ16_PHYIN</name>
<dbReference type="Proteomes" id="UP000704712">
    <property type="component" value="Unassembled WGS sequence"/>
</dbReference>
<feature type="compositionally biased region" description="Low complexity" evidence="1">
    <location>
        <begin position="43"/>
        <end position="53"/>
    </location>
</feature>
<feature type="compositionally biased region" description="Basic and acidic residues" evidence="1">
    <location>
        <begin position="84"/>
        <end position="104"/>
    </location>
</feature>
<proteinExistence type="predicted"/>
<organism evidence="4 6">
    <name type="scientific">Phytophthora infestans</name>
    <name type="common">Potato late blight agent</name>
    <name type="synonym">Botrytis infestans</name>
    <dbReference type="NCBI Taxonomy" id="4787"/>
    <lineage>
        <taxon>Eukaryota</taxon>
        <taxon>Sar</taxon>
        <taxon>Stramenopiles</taxon>
        <taxon>Oomycota</taxon>
        <taxon>Peronosporomycetes</taxon>
        <taxon>Peronosporales</taxon>
        <taxon>Peronosporaceae</taxon>
        <taxon>Phytophthora</taxon>
    </lineage>
</organism>
<reference evidence="4" key="1">
    <citation type="submission" date="2020-03" db="EMBL/GenBank/DDBJ databases">
        <title>Hybrid Assembly of Korean Phytophthora infestans isolates.</title>
        <authorList>
            <person name="Prokchorchik M."/>
            <person name="Lee Y."/>
            <person name="Seo J."/>
            <person name="Cho J.-H."/>
            <person name="Park Y.-E."/>
            <person name="Jang D.-C."/>
            <person name="Im J.-S."/>
            <person name="Choi J.-G."/>
            <person name="Park H.-J."/>
            <person name="Lee G.-B."/>
            <person name="Lee Y.-G."/>
            <person name="Hong S.-Y."/>
            <person name="Cho K."/>
            <person name="Sohn K.H."/>
        </authorList>
    </citation>
    <scope>NUCLEOTIDE SEQUENCE</scope>
    <source>
        <strain evidence="4">KR_2_A2</strain>
    </source>
</reference>
<comment type="caution">
    <text evidence="4">The sequence shown here is derived from an EMBL/GenBank/DDBJ whole genome shotgun (WGS) entry which is preliminary data.</text>
</comment>
<feature type="region of interest" description="Disordered" evidence="1">
    <location>
        <begin position="38"/>
        <end position="61"/>
    </location>
</feature>
<evidence type="ECO:0000313" key="3">
    <source>
        <dbReference type="EMBL" id="KAF4138365.1"/>
    </source>
</evidence>
<protein>
    <submittedName>
        <fullName evidence="4">Uncharacterized protein</fullName>
    </submittedName>
</protein>
<dbReference type="EMBL" id="JAACNO010001681">
    <property type="protein sequence ID" value="KAF4138365.1"/>
    <property type="molecule type" value="Genomic_DNA"/>
</dbReference>
<evidence type="ECO:0000313" key="4">
    <source>
        <dbReference type="EMBL" id="KAF4140506.1"/>
    </source>
</evidence>
<feature type="region of interest" description="Disordered" evidence="1">
    <location>
        <begin position="80"/>
        <end position="104"/>
    </location>
</feature>
<evidence type="ECO:0000313" key="5">
    <source>
        <dbReference type="EMBL" id="KAF4143620.1"/>
    </source>
</evidence>
<sequence>MVTTMMHEPGLPRSFWTHALQTAVYAKNQVFCSFLPTFDDAPSKTPSRTPSSKMASEDQQAWQDMLENSSLPDYELALVETQEGEDKVSAEAHEHEDCDHEGDL</sequence>